<protein>
    <submittedName>
        <fullName evidence="1">Uncharacterized protein</fullName>
    </submittedName>
</protein>
<dbReference type="AlphaFoldDB" id="A0A0B7H9H3"/>
<proteinExistence type="predicted"/>
<evidence type="ECO:0000313" key="2">
    <source>
        <dbReference type="Proteomes" id="UP000038083"/>
    </source>
</evidence>
<gene>
    <name evidence="1" type="ORF">CCYN74_30238</name>
</gene>
<name>A0A0B7H9H3_9FLAO</name>
<sequence>MSEKLEKLKIKNAQKRLLERFRFLNIEEIINSNDEKGEKFFAEFRNSGIWNYENKAVKSFSFHNKGLINRDLYHLQHKKAQIFFIEKIKSLPNDFVWITLSENDIYFFVKVSLSILCKYLDTWFEEYPDFEVFIPNQYALALHDAEYEWEVLEKILN</sequence>
<reference evidence="1 2" key="1">
    <citation type="submission" date="2015-01" db="EMBL/GenBank/DDBJ databases">
        <authorList>
            <person name="MANFREDI Pablo"/>
        </authorList>
    </citation>
    <scope>NUCLEOTIDE SEQUENCE [LARGE SCALE GENOMIC DNA]</scope>
    <source>
        <strain evidence="1 2">Ccy74</strain>
    </source>
</reference>
<evidence type="ECO:0000313" key="1">
    <source>
        <dbReference type="EMBL" id="CEN38695.1"/>
    </source>
</evidence>
<dbReference type="OrthoDB" id="9553900at2"/>
<dbReference type="Proteomes" id="UP000038083">
    <property type="component" value="Unassembled WGS sequence"/>
</dbReference>
<dbReference type="EMBL" id="CDOG01000023">
    <property type="protein sequence ID" value="CEN38695.1"/>
    <property type="molecule type" value="Genomic_DNA"/>
</dbReference>
<organism evidence="1 2">
    <name type="scientific">Capnocytophaga cynodegmi</name>
    <dbReference type="NCBI Taxonomy" id="28189"/>
    <lineage>
        <taxon>Bacteria</taxon>
        <taxon>Pseudomonadati</taxon>
        <taxon>Bacteroidota</taxon>
        <taxon>Flavobacteriia</taxon>
        <taxon>Flavobacteriales</taxon>
        <taxon>Flavobacteriaceae</taxon>
        <taxon>Capnocytophaga</taxon>
    </lineage>
</organism>
<accession>A0A0B7H9H3</accession>
<dbReference type="RefSeq" id="WP_018278719.1">
    <property type="nucleotide sequence ID" value="NZ_CDOF01000022.1"/>
</dbReference>